<sequence>MAATLFLAFLCFSQVIYLNAISITRCNSLVYKTQQHENTEMENMEVESMKLGDAVIRRMDVEVNDYPGVLGYYGKLIIKGIHLFLYT</sequence>
<organism evidence="2 3">
    <name type="scientific">Solanum bulbocastanum</name>
    <name type="common">Wild potato</name>
    <dbReference type="NCBI Taxonomy" id="147425"/>
    <lineage>
        <taxon>Eukaryota</taxon>
        <taxon>Viridiplantae</taxon>
        <taxon>Streptophyta</taxon>
        <taxon>Embryophyta</taxon>
        <taxon>Tracheophyta</taxon>
        <taxon>Spermatophyta</taxon>
        <taxon>Magnoliopsida</taxon>
        <taxon>eudicotyledons</taxon>
        <taxon>Gunneridae</taxon>
        <taxon>Pentapetalae</taxon>
        <taxon>asterids</taxon>
        <taxon>lamiids</taxon>
        <taxon>Solanales</taxon>
        <taxon>Solanaceae</taxon>
        <taxon>Solanoideae</taxon>
        <taxon>Solaneae</taxon>
        <taxon>Solanum</taxon>
    </lineage>
</organism>
<evidence type="ECO:0000313" key="3">
    <source>
        <dbReference type="Proteomes" id="UP001371456"/>
    </source>
</evidence>
<dbReference type="AlphaFoldDB" id="A0AAN8STJ3"/>
<accession>A0AAN8STJ3</accession>
<keyword evidence="1" id="KW-0732">Signal</keyword>
<reference evidence="2 3" key="1">
    <citation type="submission" date="2024-02" db="EMBL/GenBank/DDBJ databases">
        <title>de novo genome assembly of Solanum bulbocastanum strain 11H21.</title>
        <authorList>
            <person name="Hosaka A.J."/>
        </authorList>
    </citation>
    <scope>NUCLEOTIDE SEQUENCE [LARGE SCALE GENOMIC DNA]</scope>
    <source>
        <tissue evidence="2">Young leaves</tissue>
    </source>
</reference>
<dbReference type="EMBL" id="JBANQN010000012">
    <property type="protein sequence ID" value="KAK6773707.1"/>
    <property type="molecule type" value="Genomic_DNA"/>
</dbReference>
<keyword evidence="3" id="KW-1185">Reference proteome</keyword>
<name>A0AAN8STJ3_SOLBU</name>
<feature type="signal peptide" evidence="1">
    <location>
        <begin position="1"/>
        <end position="20"/>
    </location>
</feature>
<evidence type="ECO:0000256" key="1">
    <source>
        <dbReference type="SAM" id="SignalP"/>
    </source>
</evidence>
<comment type="caution">
    <text evidence="2">The sequence shown here is derived from an EMBL/GenBank/DDBJ whole genome shotgun (WGS) entry which is preliminary data.</text>
</comment>
<feature type="chain" id="PRO_5042976005" evidence="1">
    <location>
        <begin position="21"/>
        <end position="87"/>
    </location>
</feature>
<proteinExistence type="predicted"/>
<protein>
    <submittedName>
        <fullName evidence="2">Uncharacterized protein</fullName>
    </submittedName>
</protein>
<evidence type="ECO:0000313" key="2">
    <source>
        <dbReference type="EMBL" id="KAK6773707.1"/>
    </source>
</evidence>
<dbReference type="Proteomes" id="UP001371456">
    <property type="component" value="Unassembled WGS sequence"/>
</dbReference>
<gene>
    <name evidence="2" type="ORF">RDI58_028945</name>
</gene>